<dbReference type="SUPFAM" id="SSF51197">
    <property type="entry name" value="Clavaminate synthase-like"/>
    <property type="match status" value="1"/>
</dbReference>
<dbReference type="GO" id="GO:0005506">
    <property type="term" value="F:iron ion binding"/>
    <property type="evidence" value="ECO:0007669"/>
    <property type="project" value="UniProtKB-ARBA"/>
</dbReference>
<accession>A0AB73BLI4</accession>
<dbReference type="Proteomes" id="UP000324162">
    <property type="component" value="Unassembled WGS sequence"/>
</dbReference>
<protein>
    <recommendedName>
        <fullName evidence="4">Phytanoyl-CoA dioxygenase</fullName>
    </recommendedName>
</protein>
<name>A0AB73BLI4_9GAMM</name>
<dbReference type="PANTHER" id="PTHR20883:SF48">
    <property type="entry name" value="ECTOINE DIOXYGENASE"/>
    <property type="match status" value="1"/>
</dbReference>
<dbReference type="InterPro" id="IPR008775">
    <property type="entry name" value="Phytyl_CoA_dOase-like"/>
</dbReference>
<dbReference type="GO" id="GO:0016706">
    <property type="term" value="F:2-oxoglutarate-dependent dioxygenase activity"/>
    <property type="evidence" value="ECO:0007669"/>
    <property type="project" value="UniProtKB-ARBA"/>
</dbReference>
<reference evidence="2 3" key="1">
    <citation type="submission" date="2019-01" db="EMBL/GenBank/DDBJ databases">
        <title>Genome sequences of marine Pseudoalteromonas species.</title>
        <authorList>
            <person name="Boraston A.B."/>
            <person name="Hehemann J.-H."/>
            <person name="Vickers C.J."/>
            <person name="Salama-Alber O."/>
            <person name="Abe K."/>
            <person name="Hettle A.J."/>
        </authorList>
    </citation>
    <scope>NUCLEOTIDE SEQUENCE [LARGE SCALE GENOMIC DNA]</scope>
    <source>
        <strain evidence="2 3">PS42</strain>
    </source>
</reference>
<evidence type="ECO:0000256" key="1">
    <source>
        <dbReference type="ARBA" id="ARBA00001954"/>
    </source>
</evidence>
<dbReference type="RefSeq" id="WP_149613330.1">
    <property type="nucleotide sequence ID" value="NZ_SEUK01000033.1"/>
</dbReference>
<organism evidence="2 3">
    <name type="scientific">Pseudoalteromonas fuliginea</name>
    <dbReference type="NCBI Taxonomy" id="1872678"/>
    <lineage>
        <taxon>Bacteria</taxon>
        <taxon>Pseudomonadati</taxon>
        <taxon>Pseudomonadota</taxon>
        <taxon>Gammaproteobacteria</taxon>
        <taxon>Alteromonadales</taxon>
        <taxon>Pseudoalteromonadaceae</taxon>
        <taxon>Pseudoalteromonas</taxon>
    </lineage>
</organism>
<comment type="caution">
    <text evidence="2">The sequence shown here is derived from an EMBL/GenBank/DDBJ whole genome shotgun (WGS) entry which is preliminary data.</text>
</comment>
<evidence type="ECO:0000313" key="2">
    <source>
        <dbReference type="EMBL" id="KAA1164818.1"/>
    </source>
</evidence>
<evidence type="ECO:0000313" key="3">
    <source>
        <dbReference type="Proteomes" id="UP000324162"/>
    </source>
</evidence>
<gene>
    <name evidence="2" type="ORF">EU508_00895</name>
</gene>
<dbReference type="AlphaFoldDB" id="A0AB73BLI4"/>
<proteinExistence type="predicted"/>
<comment type="cofactor">
    <cofactor evidence="1">
        <name>Fe(2+)</name>
        <dbReference type="ChEBI" id="CHEBI:29033"/>
    </cofactor>
</comment>
<evidence type="ECO:0008006" key="4">
    <source>
        <dbReference type="Google" id="ProtNLM"/>
    </source>
</evidence>
<dbReference type="EMBL" id="SEUK01000033">
    <property type="protein sequence ID" value="KAA1164818.1"/>
    <property type="molecule type" value="Genomic_DNA"/>
</dbReference>
<dbReference type="Gene3D" id="2.60.120.620">
    <property type="entry name" value="q2cbj1_9rhob like domain"/>
    <property type="match status" value="1"/>
</dbReference>
<dbReference type="PANTHER" id="PTHR20883">
    <property type="entry name" value="PHYTANOYL-COA DIOXYGENASE DOMAIN CONTAINING 1"/>
    <property type="match status" value="1"/>
</dbReference>
<dbReference type="Pfam" id="PF05721">
    <property type="entry name" value="PhyH"/>
    <property type="match status" value="1"/>
</dbReference>
<sequence length="276" mass="31455">MTHTIFKNNIDNDLFSKQGFIIKKLLSDEDVLQLKALYDNVADHHAFPFTATVLIQNTPLREYVHREIRSVFSSRIRPILENYRLVVGSFASKKANSEHSKVALHQDITFIENEGKYVGLSIWCPLVSVNANNGWLGVVPGSHHFNTDYRDASVFAYPNLVETIENEYMTYLSMQPGEVLLMDNRIIHGSPSNKSHHDRVVTAGVAVPVESNLIYCHRDYQNAPEKIEIYDVEEGFYISHQLGCRPNHLKPKFILPVTTPTSQETHHNLLSLTEKV</sequence>